<name>A0AAD9F2E7_DISEL</name>
<comment type="caution">
    <text evidence="2">The sequence shown here is derived from an EMBL/GenBank/DDBJ whole genome shotgun (WGS) entry which is preliminary data.</text>
</comment>
<feature type="region of interest" description="Disordered" evidence="1">
    <location>
        <begin position="1"/>
        <end position="30"/>
    </location>
</feature>
<evidence type="ECO:0000313" key="2">
    <source>
        <dbReference type="EMBL" id="KAK1886267.1"/>
    </source>
</evidence>
<proteinExistence type="predicted"/>
<keyword evidence="3" id="KW-1185">Reference proteome</keyword>
<reference evidence="2" key="1">
    <citation type="submission" date="2023-04" db="EMBL/GenBank/DDBJ databases">
        <title>Chromosome-level genome of Chaenocephalus aceratus.</title>
        <authorList>
            <person name="Park H."/>
        </authorList>
    </citation>
    <scope>NUCLEOTIDE SEQUENCE</scope>
    <source>
        <strain evidence="2">DE</strain>
        <tissue evidence="2">Muscle</tissue>
    </source>
</reference>
<accession>A0AAD9F2E7</accession>
<gene>
    <name evidence="2" type="ORF">KUDE01_029984</name>
</gene>
<evidence type="ECO:0000313" key="3">
    <source>
        <dbReference type="Proteomes" id="UP001228049"/>
    </source>
</evidence>
<organism evidence="2 3">
    <name type="scientific">Dissostichus eleginoides</name>
    <name type="common">Patagonian toothfish</name>
    <name type="synonym">Dissostichus amissus</name>
    <dbReference type="NCBI Taxonomy" id="100907"/>
    <lineage>
        <taxon>Eukaryota</taxon>
        <taxon>Metazoa</taxon>
        <taxon>Chordata</taxon>
        <taxon>Craniata</taxon>
        <taxon>Vertebrata</taxon>
        <taxon>Euteleostomi</taxon>
        <taxon>Actinopterygii</taxon>
        <taxon>Neopterygii</taxon>
        <taxon>Teleostei</taxon>
        <taxon>Neoteleostei</taxon>
        <taxon>Acanthomorphata</taxon>
        <taxon>Eupercaria</taxon>
        <taxon>Perciformes</taxon>
        <taxon>Notothenioidei</taxon>
        <taxon>Nototheniidae</taxon>
        <taxon>Dissostichus</taxon>
    </lineage>
</organism>
<dbReference type="AlphaFoldDB" id="A0AAD9F2E7"/>
<dbReference type="Gene3D" id="1.10.287.1490">
    <property type="match status" value="1"/>
</dbReference>
<sequence>MPKSQRSKPGPKSTDSPEEVTAESTEPLSDTQTIMAALKRTEQCVLNKIDSTVTAAVGELHTKIDNLSRDLRSEISNVRTEFTKVVEDVKKENATFVTRIGDLEEGANGYANRVVELEAKVTTLSSQVNRLVDKTEDLESRQRRDNDWSVWRKGLEIFDQRKP</sequence>
<dbReference type="EMBL" id="JASDAP010000020">
    <property type="protein sequence ID" value="KAK1886267.1"/>
    <property type="molecule type" value="Genomic_DNA"/>
</dbReference>
<dbReference type="Proteomes" id="UP001228049">
    <property type="component" value="Unassembled WGS sequence"/>
</dbReference>
<protein>
    <submittedName>
        <fullName evidence="2">Myosin-3</fullName>
    </submittedName>
</protein>
<evidence type="ECO:0000256" key="1">
    <source>
        <dbReference type="SAM" id="MobiDB-lite"/>
    </source>
</evidence>